<evidence type="ECO:0000313" key="3">
    <source>
        <dbReference type="EMBL" id="NGM20423.1"/>
    </source>
</evidence>
<feature type="transmembrane region" description="Helical" evidence="1">
    <location>
        <begin position="168"/>
        <end position="189"/>
    </location>
</feature>
<reference evidence="3 4" key="1">
    <citation type="submission" date="2020-03" db="EMBL/GenBank/DDBJ databases">
        <title>Roseomonas stagni sp. nov., isolated from pond water in Japan.</title>
        <authorList>
            <person name="Furuhata K."/>
            <person name="Miyamoto H."/>
            <person name="Goto K."/>
        </authorList>
    </citation>
    <scope>NUCLEOTIDE SEQUENCE [LARGE SCALE GENOMIC DNA]</scope>
    <source>
        <strain evidence="3 4">PeD5</strain>
    </source>
</reference>
<dbReference type="PANTHER" id="PTHR35342:SF5">
    <property type="entry name" value="TRICARBOXYLIC TRANSPORT PROTEIN"/>
    <property type="match status" value="1"/>
</dbReference>
<feature type="transmembrane region" description="Helical" evidence="1">
    <location>
        <begin position="110"/>
        <end position="132"/>
    </location>
</feature>
<keyword evidence="1" id="KW-0812">Transmembrane</keyword>
<feature type="transmembrane region" description="Helical" evidence="1">
    <location>
        <begin position="354"/>
        <end position="374"/>
    </location>
</feature>
<evidence type="ECO:0000256" key="1">
    <source>
        <dbReference type="SAM" id="Phobius"/>
    </source>
</evidence>
<dbReference type="Pfam" id="PF01970">
    <property type="entry name" value="TctA"/>
    <property type="match status" value="1"/>
</dbReference>
<feature type="transmembrane region" description="Helical" evidence="1">
    <location>
        <begin position="386"/>
        <end position="405"/>
    </location>
</feature>
<dbReference type="EMBL" id="JAAIKB010000003">
    <property type="protein sequence ID" value="NGM20423.1"/>
    <property type="molecule type" value="Genomic_DNA"/>
</dbReference>
<accession>A0A6M1LJC6</accession>
<protein>
    <submittedName>
        <fullName evidence="3">Tripartite tricarboxylate transporter permease</fullName>
    </submittedName>
</protein>
<feature type="transmembrane region" description="Helical" evidence="1">
    <location>
        <begin position="469"/>
        <end position="487"/>
    </location>
</feature>
<organism evidence="3 4">
    <name type="scientific">Falsiroseomonas algicola</name>
    <dbReference type="NCBI Taxonomy" id="2716930"/>
    <lineage>
        <taxon>Bacteria</taxon>
        <taxon>Pseudomonadati</taxon>
        <taxon>Pseudomonadota</taxon>
        <taxon>Alphaproteobacteria</taxon>
        <taxon>Acetobacterales</taxon>
        <taxon>Roseomonadaceae</taxon>
        <taxon>Falsiroseomonas</taxon>
    </lineage>
</organism>
<evidence type="ECO:0000313" key="4">
    <source>
        <dbReference type="Proteomes" id="UP000475385"/>
    </source>
</evidence>
<feature type="domain" description="DUF112" evidence="2">
    <location>
        <begin position="21"/>
        <end position="437"/>
    </location>
</feature>
<feature type="transmembrane region" description="Helical" evidence="1">
    <location>
        <begin position="201"/>
        <end position="221"/>
    </location>
</feature>
<gene>
    <name evidence="3" type="ORF">G3576_10395</name>
</gene>
<feature type="transmembrane region" description="Helical" evidence="1">
    <location>
        <begin position="318"/>
        <end position="342"/>
    </location>
</feature>
<dbReference type="RefSeq" id="WP_164694317.1">
    <property type="nucleotide sequence ID" value="NZ_JAAIKB010000003.1"/>
</dbReference>
<dbReference type="PANTHER" id="PTHR35342">
    <property type="entry name" value="TRICARBOXYLIC TRANSPORT PROTEIN"/>
    <property type="match status" value="1"/>
</dbReference>
<name>A0A6M1LJC6_9PROT</name>
<feature type="transmembrane region" description="Helical" evidence="1">
    <location>
        <begin position="139"/>
        <end position="162"/>
    </location>
</feature>
<comment type="caution">
    <text evidence="3">The sequence shown here is derived from an EMBL/GenBank/DDBJ whole genome shotgun (WGS) entry which is preliminary data.</text>
</comment>
<feature type="transmembrane region" description="Helical" evidence="1">
    <location>
        <begin position="20"/>
        <end position="40"/>
    </location>
</feature>
<proteinExistence type="predicted"/>
<dbReference type="AlphaFoldDB" id="A0A6M1LJC6"/>
<keyword evidence="4" id="KW-1185">Reference proteome</keyword>
<keyword evidence="1" id="KW-1133">Transmembrane helix</keyword>
<keyword evidence="1" id="KW-0472">Membrane</keyword>
<evidence type="ECO:0000259" key="2">
    <source>
        <dbReference type="Pfam" id="PF01970"/>
    </source>
</evidence>
<sequence>MTEALAMLYAGLGPALEPANLLLCLAGVALGTLVGVLPGLGPVATIALLLPVTFALPPAGALIMLAGIYYGAQYGSSTTAILLRVPGEASGIVTAQEGHLLARAGRAGPALGIAALASLLGGLVAAVVLALLLAPLARFAIAFGPAETAALMLLGVAAAVALSPAPLLAAWALAALGALLGLVGTDVAGGRPRFTFGIPELADGIGFIPLAMGLFGVAELIRALESGGAARRTLPVGSPWPARREVAAATAPALRGSLIGSAIGLLPGASTLLAALAAQAAERGLFRRRGRWGQGEMAGVAAPEAANNAAAQTSFAPLLALGLPANATMAVLAGAMFLQGIAPGPAVVAERPDLVGAIILSMLVGNAMLVALNLPFVGLWAAVLRLPLRLLAAIVIVLSCGGLWASSGSVFDLWLLLGFALLGWALARARLDPTPLLIGFTLAAPFEEALRRALVLARGDWSVFLAEPASAALLAAAATVTALAAWMRCRPG</sequence>
<dbReference type="InterPro" id="IPR002823">
    <property type="entry name" value="DUF112_TM"/>
</dbReference>
<dbReference type="Proteomes" id="UP000475385">
    <property type="component" value="Unassembled WGS sequence"/>
</dbReference>
<feature type="transmembrane region" description="Helical" evidence="1">
    <location>
        <begin position="47"/>
        <end position="70"/>
    </location>
</feature>
<feature type="transmembrane region" description="Helical" evidence="1">
    <location>
        <begin position="258"/>
        <end position="281"/>
    </location>
</feature>